<reference evidence="2 3" key="1">
    <citation type="submission" date="2014-12" db="EMBL/GenBank/DDBJ databases">
        <title>Denitrispirillum autotrophicum gen. nov., sp. nov., Denitrifying, Facultatively Autotrophic Bacteria Isolated from Rice Paddy Soil.</title>
        <authorList>
            <person name="Ishii S."/>
            <person name="Ashida N."/>
            <person name="Ohno H."/>
            <person name="Otsuka S."/>
            <person name="Yokota A."/>
            <person name="Senoo K."/>
        </authorList>
    </citation>
    <scope>NUCLEOTIDE SEQUENCE [LARGE SCALE GENOMIC DNA]</scope>
    <source>
        <strain evidence="2 3">TSA66</strain>
    </source>
</reference>
<proteinExistence type="predicted"/>
<feature type="compositionally biased region" description="Polar residues" evidence="1">
    <location>
        <begin position="57"/>
        <end position="69"/>
    </location>
</feature>
<comment type="caution">
    <text evidence="2">The sequence shown here is derived from an EMBL/GenBank/DDBJ whole genome shotgun (WGS) entry which is preliminary data.</text>
</comment>
<protein>
    <submittedName>
        <fullName evidence="2">Uncharacterized protein</fullName>
    </submittedName>
</protein>
<evidence type="ECO:0000313" key="2">
    <source>
        <dbReference type="EMBL" id="KIF80424.1"/>
    </source>
</evidence>
<sequence>MAVIGISEAALDAAIQKAVEAGVFRRHGTAYDAATDREVMRAILQAAFTASAREEGPNSNTVSSRTAPPTDNCEISGFY</sequence>
<name>A0A0C2BKC9_9BURK</name>
<dbReference type="RefSeq" id="WP_040039332.1">
    <property type="nucleotide sequence ID" value="NZ_JWJG01000028.1"/>
</dbReference>
<dbReference type="EMBL" id="JWJG01000028">
    <property type="protein sequence ID" value="KIF80424.1"/>
    <property type="molecule type" value="Genomic_DNA"/>
</dbReference>
<evidence type="ECO:0000313" key="3">
    <source>
        <dbReference type="Proteomes" id="UP000031572"/>
    </source>
</evidence>
<accession>A0A0C2BKC9</accession>
<gene>
    <name evidence="2" type="ORF">TSA66_05695</name>
</gene>
<dbReference type="AlphaFoldDB" id="A0A0C2BKC9"/>
<feature type="region of interest" description="Disordered" evidence="1">
    <location>
        <begin position="51"/>
        <end position="79"/>
    </location>
</feature>
<keyword evidence="3" id="KW-1185">Reference proteome</keyword>
<evidence type="ECO:0000256" key="1">
    <source>
        <dbReference type="SAM" id="MobiDB-lite"/>
    </source>
</evidence>
<dbReference type="Proteomes" id="UP000031572">
    <property type="component" value="Unassembled WGS sequence"/>
</dbReference>
<organism evidence="2 3">
    <name type="scientific">Noviherbaspirillum autotrophicum</name>
    <dbReference type="NCBI Taxonomy" id="709839"/>
    <lineage>
        <taxon>Bacteria</taxon>
        <taxon>Pseudomonadati</taxon>
        <taxon>Pseudomonadota</taxon>
        <taxon>Betaproteobacteria</taxon>
        <taxon>Burkholderiales</taxon>
        <taxon>Oxalobacteraceae</taxon>
        <taxon>Noviherbaspirillum</taxon>
    </lineage>
</organism>